<dbReference type="EMBL" id="MU157876">
    <property type="protein sequence ID" value="KAF9526058.1"/>
    <property type="molecule type" value="Genomic_DNA"/>
</dbReference>
<feature type="compositionally biased region" description="Polar residues" evidence="8">
    <location>
        <begin position="347"/>
        <end position="356"/>
    </location>
</feature>
<comment type="similarity">
    <text evidence="1">Belongs to the SOS response-associated peptidase family.</text>
</comment>
<dbReference type="GO" id="GO:0008233">
    <property type="term" value="F:peptidase activity"/>
    <property type="evidence" value="ECO:0007669"/>
    <property type="project" value="UniProtKB-KW"/>
</dbReference>
<sequence>MCGRFSLRWNRDDIVNDVDVDDWVDQEEFVPRYNIAPRTQAPVIRRRNPGPSGSAGNNDNDDSLIIQTMKWGLVPHWSKFEDKTLSTTNARSENLLEGRGMWASIQGKKRCAIPCQGYYEWLTKGKDKLPHFTKRKDGRLLLMAGLYDSVVLEGKTLWTFTIVTTDANKEFSWLHDRQPVFLTTKDALDLWLDTTSQTWTYDLAKLVRPYHDANTPLECYQVPKEVGKVGTESPSFIKPVSSRKDGIEAMFSKQREKANEPPPSTKQVTPSTPKRKKVEESTPPPSTSSFSTQEEPPSPSKRLKINVSDDSNQPSSSTNAAVKKDIKSKPPNSPSKRKPTKAPPGNKQITSFFGKS</sequence>
<feature type="region of interest" description="Disordered" evidence="8">
    <location>
        <begin position="40"/>
        <end position="60"/>
    </location>
</feature>
<evidence type="ECO:0000256" key="2">
    <source>
        <dbReference type="ARBA" id="ARBA00022670"/>
    </source>
</evidence>
<feature type="region of interest" description="Disordered" evidence="8">
    <location>
        <begin position="253"/>
        <end position="356"/>
    </location>
</feature>
<comment type="caution">
    <text evidence="9">The sequence shown here is derived from an EMBL/GenBank/DDBJ whole genome shotgun (WGS) entry which is preliminary data.</text>
</comment>
<evidence type="ECO:0000256" key="8">
    <source>
        <dbReference type="SAM" id="MobiDB-lite"/>
    </source>
</evidence>
<dbReference type="GO" id="GO:0006508">
    <property type="term" value="P:proteolysis"/>
    <property type="evidence" value="ECO:0007669"/>
    <property type="project" value="UniProtKB-KW"/>
</dbReference>
<organism evidence="9 10">
    <name type="scientific">Crepidotus variabilis</name>
    <dbReference type="NCBI Taxonomy" id="179855"/>
    <lineage>
        <taxon>Eukaryota</taxon>
        <taxon>Fungi</taxon>
        <taxon>Dikarya</taxon>
        <taxon>Basidiomycota</taxon>
        <taxon>Agaricomycotina</taxon>
        <taxon>Agaricomycetes</taxon>
        <taxon>Agaricomycetidae</taxon>
        <taxon>Agaricales</taxon>
        <taxon>Agaricineae</taxon>
        <taxon>Crepidotaceae</taxon>
        <taxon>Crepidotus</taxon>
    </lineage>
</organism>
<dbReference type="Proteomes" id="UP000807306">
    <property type="component" value="Unassembled WGS sequence"/>
</dbReference>
<proteinExistence type="inferred from homology"/>
<evidence type="ECO:0000256" key="1">
    <source>
        <dbReference type="ARBA" id="ARBA00008136"/>
    </source>
</evidence>
<dbReference type="Gene3D" id="3.90.1680.10">
    <property type="entry name" value="SOS response associated peptidase-like"/>
    <property type="match status" value="1"/>
</dbReference>
<evidence type="ECO:0000256" key="7">
    <source>
        <dbReference type="ARBA" id="ARBA00023239"/>
    </source>
</evidence>
<evidence type="ECO:0000256" key="5">
    <source>
        <dbReference type="ARBA" id="ARBA00023124"/>
    </source>
</evidence>
<evidence type="ECO:0000256" key="4">
    <source>
        <dbReference type="ARBA" id="ARBA00022801"/>
    </source>
</evidence>
<keyword evidence="5" id="KW-0190">Covalent protein-DNA linkage</keyword>
<evidence type="ECO:0000256" key="3">
    <source>
        <dbReference type="ARBA" id="ARBA00022763"/>
    </source>
</evidence>
<protein>
    <recommendedName>
        <fullName evidence="11">DUF159-domain-containing protein</fullName>
    </recommendedName>
</protein>
<feature type="compositionally biased region" description="Polar residues" evidence="8">
    <location>
        <begin position="308"/>
        <end position="320"/>
    </location>
</feature>
<reference evidence="9" key="1">
    <citation type="submission" date="2020-11" db="EMBL/GenBank/DDBJ databases">
        <authorList>
            <consortium name="DOE Joint Genome Institute"/>
            <person name="Ahrendt S."/>
            <person name="Riley R."/>
            <person name="Andreopoulos W."/>
            <person name="Labutti K."/>
            <person name="Pangilinan J."/>
            <person name="Ruiz-Duenas F.J."/>
            <person name="Barrasa J.M."/>
            <person name="Sanchez-Garcia M."/>
            <person name="Camarero S."/>
            <person name="Miyauchi S."/>
            <person name="Serrano A."/>
            <person name="Linde D."/>
            <person name="Babiker R."/>
            <person name="Drula E."/>
            <person name="Ayuso-Fernandez I."/>
            <person name="Pacheco R."/>
            <person name="Padilla G."/>
            <person name="Ferreira P."/>
            <person name="Barriuso J."/>
            <person name="Kellner H."/>
            <person name="Castanera R."/>
            <person name="Alfaro M."/>
            <person name="Ramirez L."/>
            <person name="Pisabarro A.G."/>
            <person name="Kuo A."/>
            <person name="Tritt A."/>
            <person name="Lipzen A."/>
            <person name="He G."/>
            <person name="Yan M."/>
            <person name="Ng V."/>
            <person name="Cullen D."/>
            <person name="Martin F."/>
            <person name="Rosso M.-N."/>
            <person name="Henrissat B."/>
            <person name="Hibbett D."/>
            <person name="Martinez A.T."/>
            <person name="Grigoriev I.V."/>
        </authorList>
    </citation>
    <scope>NUCLEOTIDE SEQUENCE</scope>
    <source>
        <strain evidence="9">CBS 506.95</strain>
    </source>
</reference>
<dbReference type="GO" id="GO:0016829">
    <property type="term" value="F:lyase activity"/>
    <property type="evidence" value="ECO:0007669"/>
    <property type="project" value="UniProtKB-KW"/>
</dbReference>
<accession>A0A9P6EB09</accession>
<keyword evidence="10" id="KW-1185">Reference proteome</keyword>
<keyword evidence="2" id="KW-0645">Protease</keyword>
<keyword evidence="3" id="KW-0227">DNA damage</keyword>
<keyword evidence="7" id="KW-0456">Lyase</keyword>
<dbReference type="GO" id="GO:0003697">
    <property type="term" value="F:single-stranded DNA binding"/>
    <property type="evidence" value="ECO:0007669"/>
    <property type="project" value="InterPro"/>
</dbReference>
<dbReference type="SUPFAM" id="SSF143081">
    <property type="entry name" value="BB1717-like"/>
    <property type="match status" value="1"/>
</dbReference>
<keyword evidence="6" id="KW-0238">DNA-binding</keyword>
<dbReference type="InterPro" id="IPR036590">
    <property type="entry name" value="SRAP-like"/>
</dbReference>
<dbReference type="InterPro" id="IPR003738">
    <property type="entry name" value="SRAP"/>
</dbReference>
<dbReference type="GO" id="GO:0106300">
    <property type="term" value="P:protein-DNA covalent cross-linking repair"/>
    <property type="evidence" value="ECO:0007669"/>
    <property type="project" value="InterPro"/>
</dbReference>
<dbReference type="PANTHER" id="PTHR13604">
    <property type="entry name" value="DC12-RELATED"/>
    <property type="match status" value="1"/>
</dbReference>
<dbReference type="Pfam" id="PF02586">
    <property type="entry name" value="SRAP"/>
    <property type="match status" value="1"/>
</dbReference>
<evidence type="ECO:0008006" key="11">
    <source>
        <dbReference type="Google" id="ProtNLM"/>
    </source>
</evidence>
<keyword evidence="4" id="KW-0378">Hydrolase</keyword>
<dbReference type="OrthoDB" id="2111841at2759"/>
<evidence type="ECO:0000256" key="6">
    <source>
        <dbReference type="ARBA" id="ARBA00023125"/>
    </source>
</evidence>
<dbReference type="AlphaFoldDB" id="A0A9P6EB09"/>
<dbReference type="PANTHER" id="PTHR13604:SF0">
    <property type="entry name" value="ABASIC SITE PROCESSING PROTEIN HMCES"/>
    <property type="match status" value="1"/>
</dbReference>
<gene>
    <name evidence="9" type="ORF">CPB83DRAFT_858598</name>
</gene>
<evidence type="ECO:0000313" key="10">
    <source>
        <dbReference type="Proteomes" id="UP000807306"/>
    </source>
</evidence>
<evidence type="ECO:0000313" key="9">
    <source>
        <dbReference type="EMBL" id="KAF9526058.1"/>
    </source>
</evidence>
<name>A0A9P6EB09_9AGAR</name>